<evidence type="ECO:0000259" key="4">
    <source>
        <dbReference type="Pfam" id="PF01420"/>
    </source>
</evidence>
<protein>
    <submittedName>
        <fullName evidence="5">Restriction endonuclease subunit S</fullName>
    </submittedName>
</protein>
<evidence type="ECO:0000313" key="5">
    <source>
        <dbReference type="EMBL" id="RNL86724.1"/>
    </source>
</evidence>
<dbReference type="Pfam" id="PF01420">
    <property type="entry name" value="Methylase_S"/>
    <property type="match status" value="2"/>
</dbReference>
<keyword evidence="2" id="KW-0680">Restriction system</keyword>
<dbReference type="InterPro" id="IPR000055">
    <property type="entry name" value="Restrct_endonuc_typeI_TRD"/>
</dbReference>
<dbReference type="Proteomes" id="UP000280698">
    <property type="component" value="Unassembled WGS sequence"/>
</dbReference>
<feature type="domain" description="Type I restriction modification DNA specificity" evidence="4">
    <location>
        <begin position="51"/>
        <end position="163"/>
    </location>
</feature>
<keyword evidence="3" id="KW-0238">DNA-binding</keyword>
<keyword evidence="5" id="KW-0255">Endonuclease</keyword>
<evidence type="ECO:0000313" key="6">
    <source>
        <dbReference type="Proteomes" id="UP000280698"/>
    </source>
</evidence>
<evidence type="ECO:0000256" key="1">
    <source>
        <dbReference type="ARBA" id="ARBA00010923"/>
    </source>
</evidence>
<organism evidence="5 6">
    <name type="scientific">Micromonospora solifontis</name>
    <dbReference type="NCBI Taxonomy" id="2487138"/>
    <lineage>
        <taxon>Bacteria</taxon>
        <taxon>Bacillati</taxon>
        <taxon>Actinomycetota</taxon>
        <taxon>Actinomycetes</taxon>
        <taxon>Micromonosporales</taxon>
        <taxon>Micromonosporaceae</taxon>
        <taxon>Micromonospora</taxon>
    </lineage>
</organism>
<dbReference type="EMBL" id="RJLN01000146">
    <property type="protein sequence ID" value="RNL86724.1"/>
    <property type="molecule type" value="Genomic_DNA"/>
</dbReference>
<keyword evidence="6" id="KW-1185">Reference proteome</keyword>
<dbReference type="SUPFAM" id="SSF116734">
    <property type="entry name" value="DNA methylase specificity domain"/>
    <property type="match status" value="2"/>
</dbReference>
<comment type="similarity">
    <text evidence="1">Belongs to the type-I restriction system S methylase family.</text>
</comment>
<name>A0ABX9W900_9ACTN</name>
<comment type="caution">
    <text evidence="5">The sequence shown here is derived from an EMBL/GenBank/DDBJ whole genome shotgun (WGS) entry which is preliminary data.</text>
</comment>
<dbReference type="PANTHER" id="PTHR30408:SF12">
    <property type="entry name" value="TYPE I RESTRICTION ENZYME MJAVIII SPECIFICITY SUBUNIT"/>
    <property type="match status" value="1"/>
</dbReference>
<evidence type="ECO:0000256" key="2">
    <source>
        <dbReference type="ARBA" id="ARBA00022747"/>
    </source>
</evidence>
<gene>
    <name evidence="5" type="ORF">EFE23_26920</name>
</gene>
<keyword evidence="5" id="KW-0378">Hydrolase</keyword>
<dbReference type="InterPro" id="IPR044946">
    <property type="entry name" value="Restrct_endonuc_typeI_TRD_sf"/>
</dbReference>
<dbReference type="Gene3D" id="3.90.220.20">
    <property type="entry name" value="DNA methylase specificity domains"/>
    <property type="match status" value="2"/>
</dbReference>
<proteinExistence type="inferred from homology"/>
<keyword evidence="5" id="KW-0540">Nuclease</keyword>
<feature type="domain" description="Type I restriction modification DNA specificity" evidence="4">
    <location>
        <begin position="242"/>
        <end position="349"/>
    </location>
</feature>
<dbReference type="PANTHER" id="PTHR30408">
    <property type="entry name" value="TYPE-1 RESTRICTION ENZYME ECOKI SPECIFICITY PROTEIN"/>
    <property type="match status" value="1"/>
</dbReference>
<sequence length="378" mass="41953">MRTARFGDLFQLERIPLDPDPSEAYVQIGIRSFGRGIFHRPAVAPEGLSKLRYFCINPGRIVFSNIMAWEGAIALTGSQDEGTVGSQRFLSYAPISREVSPQYYNYFFQTEAGLRLVRSGSTGTVKRNQTLSPRVIENFLVPFPSLDEQRRIASLLDSIIRVTEADSSTSQVEAALPSSFLSAAFSGSAPTAKVKDLLFLSRQPVDVDNETAYKAVGIRSFGKGMIFYPPSRGDQLSKLRYFKFPGEALAISNIKAWEGAVAVTPHATSEYVASNRFLFYLPKEDSIDVRFACYYLISEEGLYQIGLASPGSADRNRTLAVDRFAEVRIPVPPKDVQQRVVAMLDKVHKEWVQALERRNALRAALRSSALNAAFTGKL</sequence>
<dbReference type="InterPro" id="IPR052021">
    <property type="entry name" value="Type-I_RS_S_subunit"/>
</dbReference>
<evidence type="ECO:0000256" key="3">
    <source>
        <dbReference type="ARBA" id="ARBA00023125"/>
    </source>
</evidence>
<dbReference type="GO" id="GO:0004519">
    <property type="term" value="F:endonuclease activity"/>
    <property type="evidence" value="ECO:0007669"/>
    <property type="project" value="UniProtKB-KW"/>
</dbReference>
<reference evidence="5 6" key="1">
    <citation type="submission" date="2018-11" db="EMBL/GenBank/DDBJ databases">
        <title>Micromonospora sp. PPF5-17, a new actinomycetes isolated from a hot spring soil.</title>
        <authorList>
            <person name="Thawai C."/>
        </authorList>
    </citation>
    <scope>NUCLEOTIDE SEQUENCE [LARGE SCALE GENOMIC DNA]</scope>
    <source>
        <strain evidence="5 6">PPF5-17</strain>
    </source>
</reference>
<accession>A0ABX9W900</accession>